<feature type="compositionally biased region" description="Basic residues" evidence="1">
    <location>
        <begin position="442"/>
        <end position="455"/>
    </location>
</feature>
<dbReference type="OrthoDB" id="10680729at2759"/>
<dbReference type="EMBL" id="MU167302">
    <property type="protein sequence ID" value="KAG0144089.1"/>
    <property type="molecule type" value="Genomic_DNA"/>
</dbReference>
<organism evidence="2 3">
    <name type="scientific">Cronartium quercuum f. sp. fusiforme G11</name>
    <dbReference type="NCBI Taxonomy" id="708437"/>
    <lineage>
        <taxon>Eukaryota</taxon>
        <taxon>Fungi</taxon>
        <taxon>Dikarya</taxon>
        <taxon>Basidiomycota</taxon>
        <taxon>Pucciniomycotina</taxon>
        <taxon>Pucciniomycetes</taxon>
        <taxon>Pucciniales</taxon>
        <taxon>Coleosporiaceae</taxon>
        <taxon>Cronartium</taxon>
    </lineage>
</organism>
<accession>A0A9P6NDG4</accession>
<evidence type="ECO:0000313" key="3">
    <source>
        <dbReference type="Proteomes" id="UP000886653"/>
    </source>
</evidence>
<comment type="caution">
    <text evidence="2">The sequence shown here is derived from an EMBL/GenBank/DDBJ whole genome shotgun (WGS) entry which is preliminary data.</text>
</comment>
<keyword evidence="3" id="KW-1185">Reference proteome</keyword>
<feature type="region of interest" description="Disordered" evidence="1">
    <location>
        <begin position="392"/>
        <end position="411"/>
    </location>
</feature>
<protein>
    <submittedName>
        <fullName evidence="2">Uncharacterized protein</fullName>
    </submittedName>
</protein>
<name>A0A9P6NDG4_9BASI</name>
<feature type="compositionally biased region" description="Polar residues" evidence="1">
    <location>
        <begin position="317"/>
        <end position="337"/>
    </location>
</feature>
<sequence>MNVLNRKNCLNISRGPNLAEFRQHSYRTHRIDTYPTQKRQSSPIGERPNPIEETFEMSEQRGVAKKPKSVWLSPSAVESEDEDKDMITAVDRRTDNIYKFINHVRKLEQDGSNIVRWKEQTANTIFIITGVTDYWKCAKPRRDSKWAMAVDRCGYRVICNTIPEDIISLVNGTTLAHDAMSKIEDQFKFGGRTAQITTFRTLLNTKFDPHTTSVMEYANEIEKYLDRLESEGVVWTRDCLMGLFLQLGAPTSGVYAMDDVNLALDRKYRDDPSPFSARQIETEMQSFFTNKRIALNVDTAVNVMAATTIADRRAPTNGYQSNPNIRMGQPAQSQSRGGLTPMMTERDASEINPISVPPGAAPEVKRDENQCFQCGGFGHVRTYCQHKVKIAPDGSERTPNTPPLSLDLGADNLSSLTIDRPLGDPERLPNIPPTSETNVTSIKKKKKKKKVKKKPSVRNIILSSEGGWLECDPTQPASPNINPSLSTHTSDFNSYNTTPIQSHPQYTNSRQVYLCNYLLKKHPNYILLKMNQQGILLGKNRNQDFYTQDALCFDPDGELIFRRKNGEMFDYLSVFDY</sequence>
<evidence type="ECO:0000256" key="1">
    <source>
        <dbReference type="SAM" id="MobiDB-lite"/>
    </source>
</evidence>
<dbReference type="AlphaFoldDB" id="A0A9P6NDG4"/>
<evidence type="ECO:0000313" key="2">
    <source>
        <dbReference type="EMBL" id="KAG0144089.1"/>
    </source>
</evidence>
<gene>
    <name evidence="2" type="ORF">CROQUDRAFT_108694</name>
</gene>
<dbReference type="Proteomes" id="UP000886653">
    <property type="component" value="Unassembled WGS sequence"/>
</dbReference>
<proteinExistence type="predicted"/>
<feature type="region of interest" description="Disordered" evidence="1">
    <location>
        <begin position="314"/>
        <end position="341"/>
    </location>
</feature>
<feature type="region of interest" description="Disordered" evidence="1">
    <location>
        <begin position="420"/>
        <end position="455"/>
    </location>
</feature>
<reference evidence="2" key="1">
    <citation type="submission" date="2013-11" db="EMBL/GenBank/DDBJ databases">
        <title>Genome sequence of the fusiform rust pathogen reveals effectors for host alternation and coevolution with pine.</title>
        <authorList>
            <consortium name="DOE Joint Genome Institute"/>
            <person name="Smith K."/>
            <person name="Pendleton A."/>
            <person name="Kubisiak T."/>
            <person name="Anderson C."/>
            <person name="Salamov A."/>
            <person name="Aerts A."/>
            <person name="Riley R."/>
            <person name="Clum A."/>
            <person name="Lindquist E."/>
            <person name="Ence D."/>
            <person name="Campbell M."/>
            <person name="Kronenberg Z."/>
            <person name="Feau N."/>
            <person name="Dhillon B."/>
            <person name="Hamelin R."/>
            <person name="Burleigh J."/>
            <person name="Smith J."/>
            <person name="Yandell M."/>
            <person name="Nelson C."/>
            <person name="Grigoriev I."/>
            <person name="Davis J."/>
        </authorList>
    </citation>
    <scope>NUCLEOTIDE SEQUENCE</scope>
    <source>
        <strain evidence="2">G11</strain>
    </source>
</reference>